<dbReference type="Pfam" id="PF01208">
    <property type="entry name" value="URO-D"/>
    <property type="match status" value="1"/>
</dbReference>
<evidence type="ECO:0000313" key="3">
    <source>
        <dbReference type="Proteomes" id="UP000028542"/>
    </source>
</evidence>
<evidence type="ECO:0000259" key="1">
    <source>
        <dbReference type="Pfam" id="PF01208"/>
    </source>
</evidence>
<accession>A0A084JCK8</accession>
<evidence type="ECO:0000313" key="2">
    <source>
        <dbReference type="EMBL" id="KEZ86692.1"/>
    </source>
</evidence>
<dbReference type="GO" id="GO:0004853">
    <property type="term" value="F:uroporphyrinogen decarboxylase activity"/>
    <property type="evidence" value="ECO:0007669"/>
    <property type="project" value="InterPro"/>
</dbReference>
<organism evidence="2 3">
    <name type="scientific">Clostridium sulfidigenes</name>
    <dbReference type="NCBI Taxonomy" id="318464"/>
    <lineage>
        <taxon>Bacteria</taxon>
        <taxon>Bacillati</taxon>
        <taxon>Bacillota</taxon>
        <taxon>Clostridia</taxon>
        <taxon>Eubacteriales</taxon>
        <taxon>Clostridiaceae</taxon>
        <taxon>Clostridium</taxon>
    </lineage>
</organism>
<dbReference type="SUPFAM" id="SSF51726">
    <property type="entry name" value="UROD/MetE-like"/>
    <property type="match status" value="1"/>
</dbReference>
<sequence>MFKDKMTPMERAIAISQGNTIDRIQCNPNLSNGIARVAGLKISEFNHSSKALSHAVIETHKRFGGDGAKIFTDLFIISEAMGAKMKYPEDNTVDLLEPAIKSIDELSKLTPVNPLKDGRLPIHIEAMKIVKDAIGSEVPCSAAIVGPFTNACFLIGVQEMTKLMIRNPEAVHKLCKISLDSCISFVKESLKQGVGISICEPMASSTVISPTHFRKYCTPYMEQLVNFIKDKGSTPSVHICGKTDPIWQDIVDLGFSAFSVDNVVSLSKCKETIGNQIKIMGNVDPSTVMYSGTPNEVKVATLICIRDGYDSRKGYSVMSGCGLPVETPMDNIHAMLDVTRELGWPIDPEKIDFLIKKYGGI</sequence>
<dbReference type="InterPro" id="IPR000257">
    <property type="entry name" value="Uroporphyrinogen_deCOase"/>
</dbReference>
<dbReference type="InterPro" id="IPR038071">
    <property type="entry name" value="UROD/MetE-like_sf"/>
</dbReference>
<gene>
    <name evidence="2" type="ORF">IO99_08675</name>
</gene>
<name>A0A084JCK8_9CLOT</name>
<reference evidence="2 3" key="1">
    <citation type="submission" date="2014-07" db="EMBL/GenBank/DDBJ databases">
        <title>Draft genome of Clostridium sulfidigenes 113A isolated from sediments associated with methane hydrate from Krishna Godavari basin.</title>
        <authorList>
            <person name="Honkalas V.S."/>
            <person name="Dabir A.P."/>
            <person name="Arora P."/>
            <person name="Dhakephalkar P.K."/>
        </authorList>
    </citation>
    <scope>NUCLEOTIDE SEQUENCE [LARGE SCALE GENOMIC DNA]</scope>
    <source>
        <strain evidence="2 3">113A</strain>
    </source>
</reference>
<keyword evidence="3" id="KW-1185">Reference proteome</keyword>
<dbReference type="STRING" id="318464.IO99_08675"/>
<dbReference type="AlphaFoldDB" id="A0A084JCK8"/>
<dbReference type="GO" id="GO:0006779">
    <property type="term" value="P:porphyrin-containing compound biosynthetic process"/>
    <property type="evidence" value="ECO:0007669"/>
    <property type="project" value="InterPro"/>
</dbReference>
<proteinExistence type="predicted"/>
<dbReference type="EMBL" id="JPMD01000019">
    <property type="protein sequence ID" value="KEZ86692.1"/>
    <property type="molecule type" value="Genomic_DNA"/>
</dbReference>
<dbReference type="PANTHER" id="PTHR47099:SF1">
    <property type="entry name" value="METHYLCOBAMIDE:COM METHYLTRANSFERASE MTBA"/>
    <property type="match status" value="1"/>
</dbReference>
<dbReference type="CDD" id="cd03465">
    <property type="entry name" value="URO-D_like"/>
    <property type="match status" value="1"/>
</dbReference>
<dbReference type="Proteomes" id="UP000028542">
    <property type="component" value="Unassembled WGS sequence"/>
</dbReference>
<comment type="caution">
    <text evidence="2">The sequence shown here is derived from an EMBL/GenBank/DDBJ whole genome shotgun (WGS) entry which is preliminary data.</text>
</comment>
<feature type="domain" description="Uroporphyrinogen decarboxylase (URO-D)" evidence="1">
    <location>
        <begin position="7"/>
        <end position="341"/>
    </location>
</feature>
<protein>
    <submittedName>
        <fullName evidence="2">Uroporphyrinogen decarboxylase</fullName>
    </submittedName>
</protein>
<dbReference type="Gene3D" id="3.20.20.210">
    <property type="match status" value="1"/>
</dbReference>
<dbReference type="PANTHER" id="PTHR47099">
    <property type="entry name" value="METHYLCOBAMIDE:COM METHYLTRANSFERASE MTBA"/>
    <property type="match status" value="1"/>
</dbReference>
<dbReference type="InterPro" id="IPR052024">
    <property type="entry name" value="Methanogen_methyltrans"/>
</dbReference>
<dbReference type="eggNOG" id="COG0407">
    <property type="taxonomic scope" value="Bacteria"/>
</dbReference>
<dbReference type="RefSeq" id="WP_035132320.1">
    <property type="nucleotide sequence ID" value="NZ_JPMD01000019.1"/>
</dbReference>